<accession>A0AAU9KA20</accession>
<sequence length="223" mass="25305">MGENSSKSISFCGDCGKNMIVTEEAFKETWGSFRNELEEKKQQQESNFIEDKKIITGQDQSPIKLIKVSPFVEPKASVENNEQVIDDYMVFLKTLCSPKHKRTMTMPASQSSGQKLNKSRRSDRSPTASSVKEPLHIQVSLSELARKRKVMLKLNEIKNETEIRPQQQIPDLMSNITPDSPSKLLRSFSSNITNKSVNLVEKMRMNTSSIKNDMSVDTFVQDP</sequence>
<keyword evidence="3" id="KW-1185">Reference proteome</keyword>
<feature type="compositionally biased region" description="Polar residues" evidence="1">
    <location>
        <begin position="106"/>
        <end position="116"/>
    </location>
</feature>
<gene>
    <name evidence="2" type="ORF">BSTOLATCC_MIC63780</name>
</gene>
<protein>
    <submittedName>
        <fullName evidence="2">Uncharacterized protein</fullName>
    </submittedName>
</protein>
<reference evidence="2" key="1">
    <citation type="submission" date="2021-09" db="EMBL/GenBank/DDBJ databases">
        <authorList>
            <consortium name="AG Swart"/>
            <person name="Singh M."/>
            <person name="Singh A."/>
            <person name="Seah K."/>
            <person name="Emmerich C."/>
        </authorList>
    </citation>
    <scope>NUCLEOTIDE SEQUENCE</scope>
    <source>
        <strain evidence="2">ATCC30299</strain>
    </source>
</reference>
<name>A0AAU9KA20_9CILI</name>
<dbReference type="AlphaFoldDB" id="A0AAU9KA20"/>
<dbReference type="EMBL" id="CAJZBQ010000062">
    <property type="protein sequence ID" value="CAG9335303.1"/>
    <property type="molecule type" value="Genomic_DNA"/>
</dbReference>
<evidence type="ECO:0000256" key="1">
    <source>
        <dbReference type="SAM" id="MobiDB-lite"/>
    </source>
</evidence>
<evidence type="ECO:0000313" key="2">
    <source>
        <dbReference type="EMBL" id="CAG9335303.1"/>
    </source>
</evidence>
<dbReference type="Proteomes" id="UP001162131">
    <property type="component" value="Unassembled WGS sequence"/>
</dbReference>
<feature type="region of interest" description="Disordered" evidence="1">
    <location>
        <begin position="102"/>
        <end position="134"/>
    </location>
</feature>
<organism evidence="2 3">
    <name type="scientific">Blepharisma stoltei</name>
    <dbReference type="NCBI Taxonomy" id="1481888"/>
    <lineage>
        <taxon>Eukaryota</taxon>
        <taxon>Sar</taxon>
        <taxon>Alveolata</taxon>
        <taxon>Ciliophora</taxon>
        <taxon>Postciliodesmatophora</taxon>
        <taxon>Heterotrichea</taxon>
        <taxon>Heterotrichida</taxon>
        <taxon>Blepharismidae</taxon>
        <taxon>Blepharisma</taxon>
    </lineage>
</organism>
<comment type="caution">
    <text evidence="2">The sequence shown here is derived from an EMBL/GenBank/DDBJ whole genome shotgun (WGS) entry which is preliminary data.</text>
</comment>
<proteinExistence type="predicted"/>
<evidence type="ECO:0000313" key="3">
    <source>
        <dbReference type="Proteomes" id="UP001162131"/>
    </source>
</evidence>